<sequence length="124" mass="13335">MITCRFGSVFLHQTSIPDDRVEVSEAAGTTLGHWLSPGVSDSASLRLHLIQVDLKSLGPIALKRLEHGFTTYLYRNPGHVAGQGKKAAKATDDESGSVGAQQFLHLKGPIGTRNETILSVTELL</sequence>
<dbReference type="AlphaFoldDB" id="A0A3S5CIM0"/>
<gene>
    <name evidence="1" type="ORF">PXEA_LOCUS17935</name>
</gene>
<organism evidence="1 2">
    <name type="scientific">Protopolystoma xenopodis</name>
    <dbReference type="NCBI Taxonomy" id="117903"/>
    <lineage>
        <taxon>Eukaryota</taxon>
        <taxon>Metazoa</taxon>
        <taxon>Spiralia</taxon>
        <taxon>Lophotrochozoa</taxon>
        <taxon>Platyhelminthes</taxon>
        <taxon>Monogenea</taxon>
        <taxon>Polyopisthocotylea</taxon>
        <taxon>Polystomatidea</taxon>
        <taxon>Polystomatidae</taxon>
        <taxon>Protopolystoma</taxon>
    </lineage>
</organism>
<dbReference type="EMBL" id="CAAALY010068046">
    <property type="protein sequence ID" value="VEL24495.1"/>
    <property type="molecule type" value="Genomic_DNA"/>
</dbReference>
<protein>
    <submittedName>
        <fullName evidence="1">Uncharacterized protein</fullName>
    </submittedName>
</protein>
<evidence type="ECO:0000313" key="2">
    <source>
        <dbReference type="Proteomes" id="UP000784294"/>
    </source>
</evidence>
<proteinExistence type="predicted"/>
<name>A0A3S5CIM0_9PLAT</name>
<evidence type="ECO:0000313" key="1">
    <source>
        <dbReference type="EMBL" id="VEL24495.1"/>
    </source>
</evidence>
<keyword evidence="2" id="KW-1185">Reference proteome</keyword>
<dbReference type="Proteomes" id="UP000784294">
    <property type="component" value="Unassembled WGS sequence"/>
</dbReference>
<accession>A0A3S5CIM0</accession>
<comment type="caution">
    <text evidence="1">The sequence shown here is derived from an EMBL/GenBank/DDBJ whole genome shotgun (WGS) entry which is preliminary data.</text>
</comment>
<reference evidence="1" key="1">
    <citation type="submission" date="2018-11" db="EMBL/GenBank/DDBJ databases">
        <authorList>
            <consortium name="Pathogen Informatics"/>
        </authorList>
    </citation>
    <scope>NUCLEOTIDE SEQUENCE</scope>
</reference>